<keyword evidence="6" id="KW-0012">Acyltransferase</keyword>
<name>A0A174K6W3_9FIRM</name>
<evidence type="ECO:0000313" key="7">
    <source>
        <dbReference type="Proteomes" id="UP000095544"/>
    </source>
</evidence>
<dbReference type="Pfam" id="PF02901">
    <property type="entry name" value="PFL-like"/>
    <property type="match status" value="1"/>
</dbReference>
<evidence type="ECO:0000256" key="3">
    <source>
        <dbReference type="PROSITE-ProRule" id="PRU00493"/>
    </source>
</evidence>
<keyword evidence="2" id="KW-0456">Lyase</keyword>
<reference evidence="6 7" key="1">
    <citation type="submission" date="2015-09" db="EMBL/GenBank/DDBJ databases">
        <authorList>
            <consortium name="Pathogen Informatics"/>
        </authorList>
    </citation>
    <scope>NUCLEOTIDE SEQUENCE [LARGE SCALE GENOMIC DNA]</scope>
    <source>
        <strain evidence="6 7">2789STDY5834876</strain>
    </source>
</reference>
<accession>A0A174K6W3</accession>
<evidence type="ECO:0000313" key="6">
    <source>
        <dbReference type="EMBL" id="CUP04949.1"/>
    </source>
</evidence>
<dbReference type="OrthoDB" id="1924798at2"/>
<dbReference type="InterPro" id="IPR004184">
    <property type="entry name" value="PFL_dom"/>
</dbReference>
<feature type="domain" description="Glycine radical" evidence="4">
    <location>
        <begin position="658"/>
        <end position="792"/>
    </location>
</feature>
<comment type="caution">
    <text evidence="3">Lacks conserved residue(s) required for the propagation of feature annotation.</text>
</comment>
<evidence type="ECO:0000259" key="5">
    <source>
        <dbReference type="PROSITE" id="PS51554"/>
    </source>
</evidence>
<dbReference type="PROSITE" id="PS51554">
    <property type="entry name" value="PFL"/>
    <property type="match status" value="1"/>
</dbReference>
<gene>
    <name evidence="6" type="primary">pflB_2</name>
    <name evidence="6" type="ORF">ERS852491_04115</name>
</gene>
<protein>
    <submittedName>
        <fullName evidence="6">Formate acetyltransferase 1</fullName>
        <ecNumber evidence="6">2.3.1.54</ecNumber>
    </submittedName>
</protein>
<dbReference type="InterPro" id="IPR051215">
    <property type="entry name" value="GRE"/>
</dbReference>
<dbReference type="SUPFAM" id="SSF51998">
    <property type="entry name" value="PFL-like glycyl radical enzymes"/>
    <property type="match status" value="1"/>
</dbReference>
<dbReference type="Gene3D" id="3.20.70.20">
    <property type="match status" value="1"/>
</dbReference>
<dbReference type="InterPro" id="IPR001150">
    <property type="entry name" value="Gly_radical"/>
</dbReference>
<dbReference type="Proteomes" id="UP000095544">
    <property type="component" value="Unassembled WGS sequence"/>
</dbReference>
<feature type="domain" description="PFL" evidence="5">
    <location>
        <begin position="10"/>
        <end position="651"/>
    </location>
</feature>
<keyword evidence="1" id="KW-0556">Organic radical</keyword>
<dbReference type="STRING" id="39482.ERS852491_04115"/>
<dbReference type="EC" id="2.3.1.54" evidence="6"/>
<proteinExistence type="predicted"/>
<dbReference type="PANTHER" id="PTHR43641">
    <property type="entry name" value="FORMATE ACETYLTRANSFERASE 3-RELATED"/>
    <property type="match status" value="1"/>
</dbReference>
<dbReference type="GO" id="GO:0008861">
    <property type="term" value="F:formate C-acetyltransferase activity"/>
    <property type="evidence" value="ECO:0007669"/>
    <property type="project" value="UniProtKB-EC"/>
</dbReference>
<dbReference type="RefSeq" id="WP_055154843.1">
    <property type="nucleotide sequence ID" value="NZ_CYZU01000052.1"/>
</dbReference>
<keyword evidence="6" id="KW-0808">Transferase</keyword>
<evidence type="ECO:0000259" key="4">
    <source>
        <dbReference type="PROSITE" id="PS51149"/>
    </source>
</evidence>
<evidence type="ECO:0000256" key="2">
    <source>
        <dbReference type="ARBA" id="ARBA00023239"/>
    </source>
</evidence>
<dbReference type="GO" id="GO:0016829">
    <property type="term" value="F:lyase activity"/>
    <property type="evidence" value="ECO:0007669"/>
    <property type="project" value="UniProtKB-KW"/>
</dbReference>
<organism evidence="6 7">
    <name type="scientific">Faecalicatena contorta</name>
    <dbReference type="NCBI Taxonomy" id="39482"/>
    <lineage>
        <taxon>Bacteria</taxon>
        <taxon>Bacillati</taxon>
        <taxon>Bacillota</taxon>
        <taxon>Clostridia</taxon>
        <taxon>Lachnospirales</taxon>
        <taxon>Lachnospiraceae</taxon>
        <taxon>Faecalicatena</taxon>
    </lineage>
</organism>
<dbReference type="GO" id="GO:0005829">
    <property type="term" value="C:cytosol"/>
    <property type="evidence" value="ECO:0007669"/>
    <property type="project" value="TreeGrafter"/>
</dbReference>
<sequence length="794" mass="89521">MMAEKALTAEKITELAKKRFQEERSIDHLEGWFLAKEIMRRCDSEFREDPDSIRIAKILVEIARKLPLWISDYHLFAGTQDDSFARSYALINPAFTVDSFSGYCDPVAVFGDIDPIGDITRERIEDLREYNNHTQFADALRRAYDIAGDSTSEAIFFIEQVTGHLIPDVRPMLKEGIHGVKERIREQMASETDEEKKVYYTAMNTALDAALVLAGRYADLAHEKWESAGEEDKPRFAMMEDALRKVPGRGAENLYEAVQSFILIWQTMCLEQTPNPFAFSVGNADRIFEPYRAMEGTDRETAAALFKHLLVFFNVADRSWAISQNLMIGGKSNEGEDLTNPSSYALLDAYYDMNLPQPILSVKLHKNTPQELYESMGRFFFTPGCLTPSLFNDDAVFCVLKNQSGVEEKDLQDYSVAGCQEPLIMGKDNGNTTNSWLNLGKILELSLNGGVSTITGRKLGKSDEELGYGNKREILENIRSIFYSNLEEYTEKMVECANAASEAIGLLQVPFLSSMMGGVESGIDVRDTKRQGTRYNGSGCLIHGLSVVADAFTAIDTLLEECPQDADRLIEALRTNYEQDPEMQQYLLTAPKFGNNIAKVDNEAAEIANRVSDLIASKKNYLGNPFRPDWSTPSTHLLYGYWVGATPDGRKSREQLGYGVDPLYGEAHQGLGFRMLSNMKLPFDKMNGGYASHLGINPNYFKTQAFEQKGREFRDKIISPLFYNPQKEGVSPFYLYVNVTTPDMLRKVLANPKKYAPSGVYIMRIHGTFVNFLDLSPDIQEDIIKRLDLESTRM</sequence>
<dbReference type="EMBL" id="CYZU01000052">
    <property type="protein sequence ID" value="CUP04949.1"/>
    <property type="molecule type" value="Genomic_DNA"/>
</dbReference>
<dbReference type="AlphaFoldDB" id="A0A174K6W3"/>
<dbReference type="PROSITE" id="PS51149">
    <property type="entry name" value="GLY_RADICAL_2"/>
    <property type="match status" value="1"/>
</dbReference>
<dbReference type="PANTHER" id="PTHR43641:SF2">
    <property type="entry name" value="DEHYDRATASE YBIW-RELATED"/>
    <property type="match status" value="1"/>
</dbReference>
<evidence type="ECO:0000256" key="1">
    <source>
        <dbReference type="ARBA" id="ARBA00022818"/>
    </source>
</evidence>